<keyword evidence="1" id="KW-0812">Transmembrane</keyword>
<keyword evidence="1" id="KW-0472">Membrane</keyword>
<dbReference type="InterPro" id="IPR010699">
    <property type="entry name" value="DUF1275"/>
</dbReference>
<dbReference type="PANTHER" id="PTHR37314">
    <property type="entry name" value="SLR0142 PROTEIN"/>
    <property type="match status" value="1"/>
</dbReference>
<comment type="caution">
    <text evidence="2">The sequence shown here is derived from an EMBL/GenBank/DDBJ whole genome shotgun (WGS) entry which is preliminary data.</text>
</comment>
<keyword evidence="3" id="KW-1185">Reference proteome</keyword>
<dbReference type="Proteomes" id="UP000613030">
    <property type="component" value="Unassembled WGS sequence"/>
</dbReference>
<keyword evidence="1" id="KW-1133">Transmembrane helix</keyword>
<proteinExistence type="predicted"/>
<protein>
    <submittedName>
        <fullName evidence="2">DUF1275 domain-containing protein</fullName>
    </submittedName>
</protein>
<dbReference type="PANTHER" id="PTHR37314:SF5">
    <property type="entry name" value="SLR0142 PROTEIN"/>
    <property type="match status" value="1"/>
</dbReference>
<name>A0ABS1KN92_9BACT</name>
<feature type="transmembrane region" description="Helical" evidence="1">
    <location>
        <begin position="187"/>
        <end position="220"/>
    </location>
</feature>
<feature type="transmembrane region" description="Helical" evidence="1">
    <location>
        <begin position="20"/>
        <end position="44"/>
    </location>
</feature>
<gene>
    <name evidence="2" type="ORF">JI741_06910</name>
</gene>
<accession>A0ABS1KN92</accession>
<sequence length="232" mass="25062">MKPRVVSFLLSFVSGFVDTAGFIVLSGIFTAHITGNLVLAGALLIAEKKAEVWTRFLMLPIFIVGVVITFSMDALMSKTVKSSLRPLLLVQTLLIVAISGMGFFFEGASHRVLETLPILLTGTVGVLAMSVQNTYMKTHLPRYVPTTVMTGNMAQFSMDMVPWLLVKTKLREGVAPVESVRKFGVALLGFLAGAICAALVVSKIGLLSCLLPAMLLLVVMVLKPDEMEIKTT</sequence>
<dbReference type="EMBL" id="JAERRB010000002">
    <property type="protein sequence ID" value="MBL0740943.1"/>
    <property type="molecule type" value="Genomic_DNA"/>
</dbReference>
<evidence type="ECO:0000313" key="3">
    <source>
        <dbReference type="Proteomes" id="UP000613030"/>
    </source>
</evidence>
<feature type="transmembrane region" description="Helical" evidence="1">
    <location>
        <begin position="88"/>
        <end position="105"/>
    </location>
</feature>
<feature type="transmembrane region" description="Helical" evidence="1">
    <location>
        <begin position="56"/>
        <end position="76"/>
    </location>
</feature>
<organism evidence="2 3">
    <name type="scientific">Chryseolinea lacunae</name>
    <dbReference type="NCBI Taxonomy" id="2801331"/>
    <lineage>
        <taxon>Bacteria</taxon>
        <taxon>Pseudomonadati</taxon>
        <taxon>Bacteroidota</taxon>
        <taxon>Cytophagia</taxon>
        <taxon>Cytophagales</taxon>
        <taxon>Fulvivirgaceae</taxon>
        <taxon>Chryseolinea</taxon>
    </lineage>
</organism>
<feature type="transmembrane region" description="Helical" evidence="1">
    <location>
        <begin position="112"/>
        <end position="131"/>
    </location>
</feature>
<reference evidence="2 3" key="1">
    <citation type="submission" date="2021-01" db="EMBL/GenBank/DDBJ databases">
        <title>Chryseolinea sp. Jin1 Genome sequencing and assembly.</title>
        <authorList>
            <person name="Kim I."/>
        </authorList>
    </citation>
    <scope>NUCLEOTIDE SEQUENCE [LARGE SCALE GENOMIC DNA]</scope>
    <source>
        <strain evidence="2 3">Jin1</strain>
    </source>
</reference>
<evidence type="ECO:0000256" key="1">
    <source>
        <dbReference type="SAM" id="Phobius"/>
    </source>
</evidence>
<evidence type="ECO:0000313" key="2">
    <source>
        <dbReference type="EMBL" id="MBL0740943.1"/>
    </source>
</evidence>
<dbReference type="RefSeq" id="WP_202008313.1">
    <property type="nucleotide sequence ID" value="NZ_JAERRB010000002.1"/>
</dbReference>
<dbReference type="Pfam" id="PF06912">
    <property type="entry name" value="DUF1275"/>
    <property type="match status" value="1"/>
</dbReference>